<dbReference type="InterPro" id="IPR017766">
    <property type="entry name" value="Sphingomyelinase/PLipase_C"/>
</dbReference>
<gene>
    <name evidence="5" type="ORF">KCG35_06790</name>
</gene>
<proteinExistence type="predicted"/>
<dbReference type="Pfam" id="PF03372">
    <property type="entry name" value="Exo_endo_phos"/>
    <property type="match status" value="1"/>
</dbReference>
<dbReference type="EMBL" id="JAGSOY010000010">
    <property type="protein sequence ID" value="MBU2710759.1"/>
    <property type="molecule type" value="Genomic_DNA"/>
</dbReference>
<evidence type="ECO:0000313" key="6">
    <source>
        <dbReference type="Proteomes" id="UP000690515"/>
    </source>
</evidence>
<comment type="caution">
    <text evidence="5">The sequence shown here is derived from an EMBL/GenBank/DDBJ whole genome shotgun (WGS) entry which is preliminary data.</text>
</comment>
<evidence type="ECO:0000313" key="5">
    <source>
        <dbReference type="EMBL" id="MBU2710759.1"/>
    </source>
</evidence>
<protein>
    <submittedName>
        <fullName evidence="5">Sphingomyelin phosphodiesterase</fullName>
    </submittedName>
</protein>
<dbReference type="PANTHER" id="PTHR16320">
    <property type="entry name" value="SPHINGOMYELINASE FAMILY MEMBER"/>
    <property type="match status" value="1"/>
</dbReference>
<evidence type="ECO:0000256" key="1">
    <source>
        <dbReference type="ARBA" id="ARBA00022729"/>
    </source>
</evidence>
<dbReference type="InterPro" id="IPR038772">
    <property type="entry name" value="Sph/SMPD2-like"/>
</dbReference>
<dbReference type="SUPFAM" id="SSF56219">
    <property type="entry name" value="DNase I-like"/>
    <property type="match status" value="1"/>
</dbReference>
<evidence type="ECO:0000256" key="2">
    <source>
        <dbReference type="ARBA" id="ARBA00022801"/>
    </source>
</evidence>
<feature type="signal peptide" evidence="3">
    <location>
        <begin position="1"/>
        <end position="29"/>
    </location>
</feature>
<dbReference type="Gene3D" id="3.60.10.10">
    <property type="entry name" value="Endonuclease/exonuclease/phosphatase"/>
    <property type="match status" value="1"/>
</dbReference>
<dbReference type="PANTHER" id="PTHR16320:SF23">
    <property type="entry name" value="SPHINGOMYELINASE C 1"/>
    <property type="match status" value="1"/>
</dbReference>
<keyword evidence="1 3" id="KW-0732">Signal</keyword>
<organism evidence="5 6">
    <name type="scientific">Zooshikella harenae</name>
    <dbReference type="NCBI Taxonomy" id="2827238"/>
    <lineage>
        <taxon>Bacteria</taxon>
        <taxon>Pseudomonadati</taxon>
        <taxon>Pseudomonadota</taxon>
        <taxon>Gammaproteobacteria</taxon>
        <taxon>Oceanospirillales</taxon>
        <taxon>Zooshikellaceae</taxon>
        <taxon>Zooshikella</taxon>
    </lineage>
</organism>
<accession>A0ABS5Z9U4</accession>
<keyword evidence="2" id="KW-0378">Hydrolase</keyword>
<feature type="chain" id="PRO_5047212659" evidence="3">
    <location>
        <begin position="30"/>
        <end position="574"/>
    </location>
</feature>
<dbReference type="RefSeq" id="WP_215818924.1">
    <property type="nucleotide sequence ID" value="NZ_JAGSOY010000010.1"/>
</dbReference>
<sequence length="574" mass="65131">MRYVYPALTAIKRIMIGMSGFCIANACYAETWLYFTNNTDYTVSVDTKNTIGNLSRDYWTNNPGQIPARNGDDKKIEQQPIAKFNRNEGLGYNNLFEFVSILTIMSQKVTLTTQIISAPCNKFLDICTGQGSTIKTKIQGPGYSGTKKFTDDYKPKTFTFTLNNGQTIQAQYRQYNSGTGDDQIYLILNQDHPNNYTISADANRENVIDVISYNTWMPRGMANKASYRKNEIPFHLKPFDIIVLEEVFNDEYRNDMRAALHKTHPYWTGPLNLPQNQTFQDDGGVVILSKWPIATDTNDKEIKDSKTYTHCPCDFNKEHKGAWYVKVLKHGTPYHIFGTHPVWNKAQTADIKTMAQIAELGKFIAKQNIPSNEAVLIAGDMNVFQHKAIYAQMLASLNAESPSYLSDAVLVNSHDETRNSDADGGTGTLDYVLYSKVHKQPVSSYVKVIPFMSPQINDNNGKGGYLLSQYLSDHFAKHGHFEFATNSSNPNYLEIKSFDDYNYTFSYNGGEPYTKLVVYRENETLAQDSAYTWGYTTNYRGQLNLTIAENGRYKAYLLDNDHNKIAGPVYFNKN</sequence>
<reference evidence="5 6" key="1">
    <citation type="submission" date="2021-04" db="EMBL/GenBank/DDBJ databases">
        <authorList>
            <person name="Pira H."/>
            <person name="Risdian C."/>
            <person name="Wink J."/>
        </authorList>
    </citation>
    <scope>NUCLEOTIDE SEQUENCE [LARGE SCALE GENOMIC DNA]</scope>
    <source>
        <strain evidence="5 6">WH53</strain>
    </source>
</reference>
<name>A0ABS5Z9U4_9GAMM</name>
<evidence type="ECO:0000256" key="3">
    <source>
        <dbReference type="SAM" id="SignalP"/>
    </source>
</evidence>
<keyword evidence="6" id="KW-1185">Reference proteome</keyword>
<dbReference type="Proteomes" id="UP000690515">
    <property type="component" value="Unassembled WGS sequence"/>
</dbReference>
<dbReference type="InterPro" id="IPR036691">
    <property type="entry name" value="Endo/exonu/phosph_ase_sf"/>
</dbReference>
<feature type="domain" description="Endonuclease/exonuclease/phosphatase" evidence="4">
    <location>
        <begin position="235"/>
        <end position="474"/>
    </location>
</feature>
<evidence type="ECO:0000259" key="4">
    <source>
        <dbReference type="Pfam" id="PF03372"/>
    </source>
</evidence>
<dbReference type="InterPro" id="IPR005135">
    <property type="entry name" value="Endo/exonuclease/phosphatase"/>
</dbReference>
<dbReference type="CDD" id="cd09078">
    <property type="entry name" value="nSMase"/>
    <property type="match status" value="1"/>
</dbReference>